<keyword evidence="3" id="KW-1185">Reference proteome</keyword>
<protein>
    <submittedName>
        <fullName evidence="2">Protein TraX</fullName>
    </submittedName>
</protein>
<dbReference type="eggNOG" id="ENOG502ZC51">
    <property type="taxonomic scope" value="Bacteria"/>
</dbReference>
<feature type="transmembrane region" description="Helical" evidence="1">
    <location>
        <begin position="187"/>
        <end position="208"/>
    </location>
</feature>
<proteinExistence type="predicted"/>
<reference evidence="2 3" key="1">
    <citation type="journal article" date="2014" name="Int. J. Syst. Evol. Microbiol.">
        <title>Phylogenomics and the dynamic genome evolution of the genus Streptococcus.</title>
        <authorList>
            <consortium name="The Broad Institute Genome Sequencing Platform"/>
            <person name="Richards V.P."/>
            <person name="Palmer S.R."/>
            <person name="Pavinski Bitar P.D."/>
            <person name="Qin X."/>
            <person name="Weinstock G.M."/>
            <person name="Highlander S.K."/>
            <person name="Town C.D."/>
            <person name="Burne R.A."/>
            <person name="Stanhope M.J."/>
        </authorList>
    </citation>
    <scope>NUCLEOTIDE SEQUENCE [LARGE SCALE GENOMIC DNA]</scope>
    <source>
        <strain evidence="2 3">707-05</strain>
    </source>
</reference>
<feature type="transmembrane region" description="Helical" evidence="1">
    <location>
        <begin position="214"/>
        <end position="231"/>
    </location>
</feature>
<dbReference type="RefSeq" id="WP_008087078.1">
    <property type="nucleotide sequence ID" value="NZ_AEUX02000001.1"/>
</dbReference>
<dbReference type="STRING" id="764299.STRIC_0650"/>
<dbReference type="Pfam" id="PF05857">
    <property type="entry name" value="TraX"/>
    <property type="match status" value="1"/>
</dbReference>
<feature type="transmembrane region" description="Helical" evidence="1">
    <location>
        <begin position="238"/>
        <end position="259"/>
    </location>
</feature>
<dbReference type="EMBL" id="AEUX02000001">
    <property type="protein sequence ID" value="EHI70799.1"/>
    <property type="molecule type" value="Genomic_DNA"/>
</dbReference>
<organism evidence="2 3">
    <name type="scientific">Streptococcus ictaluri 707-05</name>
    <dbReference type="NCBI Taxonomy" id="764299"/>
    <lineage>
        <taxon>Bacteria</taxon>
        <taxon>Bacillati</taxon>
        <taxon>Bacillota</taxon>
        <taxon>Bacilli</taxon>
        <taxon>Lactobacillales</taxon>
        <taxon>Streptococcaceae</taxon>
        <taxon>Streptococcus</taxon>
    </lineage>
</organism>
<name>G5JZE0_9STRE</name>
<gene>
    <name evidence="2" type="ORF">STRIC_0650</name>
</gene>
<keyword evidence="1" id="KW-0812">Transmembrane</keyword>
<evidence type="ECO:0000313" key="3">
    <source>
        <dbReference type="Proteomes" id="UP000003330"/>
    </source>
</evidence>
<evidence type="ECO:0000256" key="1">
    <source>
        <dbReference type="SAM" id="Phobius"/>
    </source>
</evidence>
<keyword evidence="1" id="KW-0472">Membrane</keyword>
<feature type="transmembrane region" description="Helical" evidence="1">
    <location>
        <begin position="127"/>
        <end position="148"/>
    </location>
</feature>
<evidence type="ECO:0000313" key="2">
    <source>
        <dbReference type="EMBL" id="EHI70799.1"/>
    </source>
</evidence>
<feature type="transmembrane region" description="Helical" evidence="1">
    <location>
        <begin position="154"/>
        <end position="178"/>
    </location>
</feature>
<sequence>MTKKFSLNGFQLKLIGALLMVGDHIHQMFYYAADFTILNMLGRMALPLFLFMCAEGFYHTRSKTRYSLRLYIAGALMIIATDIISSVFPIHVHSVVLMNNIFMTMFLATIAMRAVDLIREKKVAKGILLFSLPIFSSLLPFLCAQNPFLIQLAFFIPSYLMVEANIVAIILVLCFYIFREKRTIQCLCLIIVSFITAVAVPDFSIMGLFNGQNYQWMMVFAIFLISLYNGKRGKGSKYFFYIFYPAHIYGLYLLAYYLLQSGIV</sequence>
<feature type="transmembrane region" description="Helical" evidence="1">
    <location>
        <begin position="70"/>
        <end position="90"/>
    </location>
</feature>
<dbReference type="Proteomes" id="UP000003330">
    <property type="component" value="Unassembled WGS sequence"/>
</dbReference>
<feature type="transmembrane region" description="Helical" evidence="1">
    <location>
        <begin position="37"/>
        <end position="58"/>
    </location>
</feature>
<feature type="transmembrane region" description="Helical" evidence="1">
    <location>
        <begin position="96"/>
        <end position="115"/>
    </location>
</feature>
<keyword evidence="1" id="KW-1133">Transmembrane helix</keyword>
<dbReference type="OrthoDB" id="9781069at2"/>
<dbReference type="InterPro" id="IPR008875">
    <property type="entry name" value="TraX"/>
</dbReference>
<accession>G5JZE0</accession>
<dbReference type="AlphaFoldDB" id="G5JZE0"/>
<comment type="caution">
    <text evidence="2">The sequence shown here is derived from an EMBL/GenBank/DDBJ whole genome shotgun (WGS) entry which is preliminary data.</text>
</comment>